<reference evidence="16" key="2">
    <citation type="submission" date="2025-08" db="UniProtKB">
        <authorList>
            <consortium name="RefSeq"/>
        </authorList>
    </citation>
    <scope>IDENTIFICATION</scope>
    <source>
        <tissue evidence="16">Leaf</tissue>
    </source>
</reference>
<dbReference type="Pfam" id="PF13813">
    <property type="entry name" value="MBOAT_2"/>
    <property type="match status" value="1"/>
</dbReference>
<evidence type="ECO:0000256" key="2">
    <source>
        <dbReference type="ARBA" id="ARBA00007282"/>
    </source>
</evidence>
<evidence type="ECO:0000259" key="14">
    <source>
        <dbReference type="Pfam" id="PF13813"/>
    </source>
</evidence>
<feature type="transmembrane region" description="Helical" evidence="13">
    <location>
        <begin position="6"/>
        <end position="24"/>
    </location>
</feature>
<keyword evidence="5 13" id="KW-0812">Transmembrane</keyword>
<dbReference type="KEGG" id="rsz:108826716"/>
<dbReference type="Proteomes" id="UP000504610">
    <property type="component" value="Chromosome 9"/>
</dbReference>
<evidence type="ECO:0000256" key="9">
    <source>
        <dbReference type="ARBA" id="ARBA00023315"/>
    </source>
</evidence>
<keyword evidence="3" id="KW-0444">Lipid biosynthesis</keyword>
<feature type="transmembrane region" description="Helical" evidence="13">
    <location>
        <begin position="119"/>
        <end position="136"/>
    </location>
</feature>
<feature type="transmembrane region" description="Helical" evidence="13">
    <location>
        <begin position="289"/>
        <end position="308"/>
    </location>
</feature>
<evidence type="ECO:0000313" key="15">
    <source>
        <dbReference type="Proteomes" id="UP000504610"/>
    </source>
</evidence>
<feature type="domain" description="Wax synthase" evidence="14">
    <location>
        <begin position="176"/>
        <end position="263"/>
    </location>
</feature>
<dbReference type="GeneID" id="108826716"/>
<reference evidence="15" key="1">
    <citation type="journal article" date="2019" name="Database">
        <title>The radish genome database (RadishGD): an integrated information resource for radish genomics.</title>
        <authorList>
            <person name="Yu H.J."/>
            <person name="Baek S."/>
            <person name="Lee Y.J."/>
            <person name="Cho A."/>
            <person name="Mun J.H."/>
        </authorList>
    </citation>
    <scope>NUCLEOTIDE SEQUENCE [LARGE SCALE GENOMIC DNA]</scope>
    <source>
        <strain evidence="15">cv. WK10039</strain>
    </source>
</reference>
<keyword evidence="9" id="KW-0012">Acyltransferase</keyword>
<evidence type="ECO:0000256" key="10">
    <source>
        <dbReference type="ARBA" id="ARBA00024388"/>
    </source>
</evidence>
<feature type="transmembrane region" description="Helical" evidence="13">
    <location>
        <begin position="62"/>
        <end position="79"/>
    </location>
</feature>
<evidence type="ECO:0000256" key="4">
    <source>
        <dbReference type="ARBA" id="ARBA00022679"/>
    </source>
</evidence>
<accession>A0A6J0L5X7</accession>
<dbReference type="GO" id="GO:0016020">
    <property type="term" value="C:membrane"/>
    <property type="evidence" value="ECO:0007669"/>
    <property type="project" value="UniProtKB-SubCell"/>
</dbReference>
<keyword evidence="15" id="KW-1185">Reference proteome</keyword>
<dbReference type="InterPro" id="IPR017088">
    <property type="entry name" value="Wax_synthase_Magnoliopsida"/>
</dbReference>
<evidence type="ECO:0000256" key="3">
    <source>
        <dbReference type="ARBA" id="ARBA00022516"/>
    </source>
</evidence>
<dbReference type="GO" id="GO:0006629">
    <property type="term" value="P:lipid metabolic process"/>
    <property type="evidence" value="ECO:0007669"/>
    <property type="project" value="UniProtKB-KW"/>
</dbReference>
<keyword evidence="6 13" id="KW-1133">Transmembrane helix</keyword>
<keyword evidence="7" id="KW-0443">Lipid metabolism</keyword>
<dbReference type="EC" id="2.3.1.75" evidence="10"/>
<evidence type="ECO:0000256" key="8">
    <source>
        <dbReference type="ARBA" id="ARBA00023136"/>
    </source>
</evidence>
<dbReference type="PANTHER" id="PTHR31595">
    <property type="entry name" value="LONG-CHAIN-ALCOHOL O-FATTY-ACYLTRANSFERASE 3-RELATED"/>
    <property type="match status" value="1"/>
</dbReference>
<comment type="catalytic activity">
    <reaction evidence="12">
        <text>a long chain fatty alcohol + a fatty acyl-CoA = a long-chain alcohol wax ester + CoA</text>
        <dbReference type="Rhea" id="RHEA:38443"/>
        <dbReference type="ChEBI" id="CHEBI:17135"/>
        <dbReference type="ChEBI" id="CHEBI:57287"/>
        <dbReference type="ChEBI" id="CHEBI:77636"/>
        <dbReference type="ChEBI" id="CHEBI:235323"/>
        <dbReference type="EC" id="2.3.1.75"/>
    </reaction>
</comment>
<name>A0A6J0L5X7_RAPSA</name>
<dbReference type="InterPro" id="IPR044851">
    <property type="entry name" value="Wax_synthase"/>
</dbReference>
<gene>
    <name evidence="16" type="primary">LOC108826716</name>
</gene>
<protein>
    <recommendedName>
        <fullName evidence="10">long-chain-alcohol O-fatty-acyltransferase</fullName>
        <ecNumber evidence="10">2.3.1.75</ecNumber>
    </recommendedName>
</protein>
<evidence type="ECO:0000256" key="11">
    <source>
        <dbReference type="ARBA" id="ARBA00037275"/>
    </source>
</evidence>
<evidence type="ECO:0000313" key="16">
    <source>
        <dbReference type="RefSeq" id="XP_018455595.1"/>
    </source>
</evidence>
<comment type="subcellular location">
    <subcellularLocation>
        <location evidence="1">Membrane</location>
        <topology evidence="1">Multi-pass membrane protein</topology>
    </subcellularLocation>
</comment>
<dbReference type="PIRSF" id="PIRSF037006">
    <property type="entry name" value="Wax_synthase"/>
    <property type="match status" value="1"/>
</dbReference>
<evidence type="ECO:0000256" key="6">
    <source>
        <dbReference type="ARBA" id="ARBA00022989"/>
    </source>
</evidence>
<evidence type="ECO:0000256" key="1">
    <source>
        <dbReference type="ARBA" id="ARBA00004141"/>
    </source>
</evidence>
<evidence type="ECO:0000256" key="7">
    <source>
        <dbReference type="ARBA" id="ARBA00023098"/>
    </source>
</evidence>
<organism evidence="15 16">
    <name type="scientific">Raphanus sativus</name>
    <name type="common">Radish</name>
    <name type="synonym">Raphanus raphanistrum var. sativus</name>
    <dbReference type="NCBI Taxonomy" id="3726"/>
    <lineage>
        <taxon>Eukaryota</taxon>
        <taxon>Viridiplantae</taxon>
        <taxon>Streptophyta</taxon>
        <taxon>Embryophyta</taxon>
        <taxon>Tracheophyta</taxon>
        <taxon>Spermatophyta</taxon>
        <taxon>Magnoliopsida</taxon>
        <taxon>eudicotyledons</taxon>
        <taxon>Gunneridae</taxon>
        <taxon>Pentapetalae</taxon>
        <taxon>rosids</taxon>
        <taxon>malvids</taxon>
        <taxon>Brassicales</taxon>
        <taxon>Brassicaceae</taxon>
        <taxon>Brassiceae</taxon>
        <taxon>Raphanus</taxon>
    </lineage>
</organism>
<proteinExistence type="inferred from homology"/>
<keyword evidence="4" id="KW-0808">Transferase</keyword>
<dbReference type="InterPro" id="IPR032805">
    <property type="entry name" value="Wax_synthase_dom"/>
</dbReference>
<feature type="transmembrane region" description="Helical" evidence="13">
    <location>
        <begin position="36"/>
        <end position="56"/>
    </location>
</feature>
<dbReference type="RefSeq" id="XP_018455595.1">
    <property type="nucleotide sequence ID" value="XM_018600093.2"/>
</dbReference>
<evidence type="ECO:0000256" key="5">
    <source>
        <dbReference type="ARBA" id="ARBA00022692"/>
    </source>
</evidence>
<dbReference type="OrthoDB" id="1077582at2759"/>
<keyword evidence="8 13" id="KW-0472">Membrane</keyword>
<evidence type="ECO:0000256" key="13">
    <source>
        <dbReference type="SAM" id="Phobius"/>
    </source>
</evidence>
<comment type="similarity">
    <text evidence="2">Belongs to the wax synthase family.</text>
</comment>
<evidence type="ECO:0000256" key="12">
    <source>
        <dbReference type="ARBA" id="ARBA00047604"/>
    </source>
</evidence>
<dbReference type="AlphaFoldDB" id="A0A6J0L5X7"/>
<dbReference type="GO" id="GO:0047196">
    <property type="term" value="F:long-chain-alcohol O-fatty-acyltransferase activity"/>
    <property type="evidence" value="ECO:0007669"/>
    <property type="project" value="UniProtKB-EC"/>
</dbReference>
<dbReference type="PANTHER" id="PTHR31595:SF41">
    <property type="entry name" value="LONG-CHAIN-ALCOHOL O-FATTY-ACYLTRANSFERASE 10-RELATED"/>
    <property type="match status" value="1"/>
</dbReference>
<feature type="transmembrane region" description="Helical" evidence="13">
    <location>
        <begin position="227"/>
        <end position="248"/>
    </location>
</feature>
<sequence length="338" mass="39177">MEAELRNFILVWLSAIVFVSYCYYVSPKIKAGVFRFLSVLPVCALFLVLPLFFSSVHFSSSTAFYLSGFANLKLILFAFDQGPLLPLPPNLVHFICFTCFPIKLQQNPNSQNRFHKRAFAFRLFLFFLVLHVYKYSQTLPHYVLLGLCFVHLYLELEILLAPLKFLLSITLGCDLEPQFNEPYLATSLQDLWGRRWNLMVSAIFRSGVYNPVRGASRGLINSSWARFMGFFVTFLVSGLFHELVYFYITREAPKWEVTLFFVLNGVCTGTEVAVKRTVFFQRRLPVRPVVSWLLTMGFVAVTGGLLYFPQFIRSGMMERRANETLFFIDFVKRKFSIF</sequence>
<feature type="transmembrane region" description="Helical" evidence="13">
    <location>
        <begin position="142"/>
        <end position="161"/>
    </location>
</feature>
<comment type="function">
    <text evidence="11">Catalyzes the final step in the synthesis of long-chain linear esters (waxes).</text>
</comment>